<evidence type="ECO:0000256" key="3">
    <source>
        <dbReference type="ARBA" id="ARBA00022692"/>
    </source>
</evidence>
<dbReference type="AlphaFoldDB" id="A0A2S2DSL9"/>
<evidence type="ECO:0000256" key="2">
    <source>
        <dbReference type="ARBA" id="ARBA00022475"/>
    </source>
</evidence>
<feature type="transmembrane region" description="Helical" evidence="6">
    <location>
        <begin position="408"/>
        <end position="429"/>
    </location>
</feature>
<dbReference type="KEGG" id="psez:HME7025_00512"/>
<organism evidence="7 8">
    <name type="scientific">Aquirufa nivalisilvae</name>
    <dbReference type="NCBI Taxonomy" id="2516557"/>
    <lineage>
        <taxon>Bacteria</taxon>
        <taxon>Pseudomonadati</taxon>
        <taxon>Bacteroidota</taxon>
        <taxon>Cytophagia</taxon>
        <taxon>Cytophagales</taxon>
        <taxon>Flectobacillaceae</taxon>
        <taxon>Aquirufa</taxon>
    </lineage>
</organism>
<accession>A0A2S2DSL9</accession>
<gene>
    <name evidence="7" type="ORF">HME7025_00512</name>
</gene>
<feature type="transmembrane region" description="Helical" evidence="6">
    <location>
        <begin position="146"/>
        <end position="170"/>
    </location>
</feature>
<evidence type="ECO:0000256" key="1">
    <source>
        <dbReference type="ARBA" id="ARBA00004651"/>
    </source>
</evidence>
<feature type="transmembrane region" description="Helical" evidence="6">
    <location>
        <begin position="114"/>
        <end position="134"/>
    </location>
</feature>
<comment type="subcellular location">
    <subcellularLocation>
        <location evidence="1">Cell membrane</location>
        <topology evidence="1">Multi-pass membrane protein</topology>
    </subcellularLocation>
</comment>
<keyword evidence="3 6" id="KW-0812">Transmembrane</keyword>
<dbReference type="PANTHER" id="PTHR30250:SF11">
    <property type="entry name" value="O-ANTIGEN TRANSPORTER-RELATED"/>
    <property type="match status" value="1"/>
</dbReference>
<dbReference type="Proteomes" id="UP000245468">
    <property type="component" value="Chromosome"/>
</dbReference>
<dbReference type="OrthoDB" id="9814608at2"/>
<dbReference type="InterPro" id="IPR050833">
    <property type="entry name" value="Poly_Biosynth_Transport"/>
</dbReference>
<feature type="transmembrane region" description="Helical" evidence="6">
    <location>
        <begin position="275"/>
        <end position="293"/>
    </location>
</feature>
<feature type="transmembrane region" description="Helical" evidence="6">
    <location>
        <begin position="347"/>
        <end position="370"/>
    </location>
</feature>
<evidence type="ECO:0000256" key="5">
    <source>
        <dbReference type="ARBA" id="ARBA00023136"/>
    </source>
</evidence>
<keyword evidence="4 6" id="KW-1133">Transmembrane helix</keyword>
<dbReference type="PANTHER" id="PTHR30250">
    <property type="entry name" value="PST FAMILY PREDICTED COLANIC ACID TRANSPORTER"/>
    <property type="match status" value="1"/>
</dbReference>
<sequence length="500" mass="57130">MSILKKLAGETLSYGFSTILGRSLNFLLVFVHTWAFLPAELGINVKLYGYMAIANIVYTYGMETAYFRFAKEAPQKYYNLILSAIIVTSGLFTLILFLFSDPLMAQLGYAGKGVFLKWLALILAIDAITAIPFARLRLEQKIKKFVLAKIISILINVSLNLIFLVGLKPLHDGVWGVSWPHFLRDLYDPSIGAGYIFMANLIANASLFYWLGTEFRAYRWEWDWKEFKSLWIYSYPIMFMSLAAMFNVMFDRLLLEEYLPEGFYPGQTSQDALGIYGNCYKLSVFMSLAIQAFKYSAEPFFLGKKNNANNKENLALVTHWFVIVCTLLWVGVSSNLFWIQQLFLKKAIYWEGIGVVPILLLANLFLGIYYTQSVWFKQTNKTYMGTIITLVGLAVTILGNIYWIPTFGYMACAWAFLLSSVIMTLMCYVGGQIYDPTPYRWKEALIYIGMGALAIYSGNYLGQIPIPMFFTQNAGLLVILAFLLGKEFQWKGWKPQIKNR</sequence>
<keyword evidence="8" id="KW-1185">Reference proteome</keyword>
<dbReference type="Pfam" id="PF13440">
    <property type="entry name" value="Polysacc_synt_3"/>
    <property type="match status" value="1"/>
</dbReference>
<feature type="transmembrane region" description="Helical" evidence="6">
    <location>
        <begin position="314"/>
        <end position="332"/>
    </location>
</feature>
<evidence type="ECO:0000256" key="6">
    <source>
        <dbReference type="SAM" id="Phobius"/>
    </source>
</evidence>
<protein>
    <submittedName>
        <fullName evidence="7">Uncharacterized protein</fullName>
    </submittedName>
</protein>
<evidence type="ECO:0000313" key="8">
    <source>
        <dbReference type="Proteomes" id="UP000245468"/>
    </source>
</evidence>
<feature type="transmembrane region" description="Helical" evidence="6">
    <location>
        <begin position="464"/>
        <end position="484"/>
    </location>
</feature>
<dbReference type="GO" id="GO:0005886">
    <property type="term" value="C:plasma membrane"/>
    <property type="evidence" value="ECO:0007669"/>
    <property type="project" value="UniProtKB-SubCell"/>
</dbReference>
<feature type="transmembrane region" description="Helical" evidence="6">
    <location>
        <begin position="47"/>
        <end position="66"/>
    </location>
</feature>
<reference evidence="8" key="1">
    <citation type="submission" date="2018-05" db="EMBL/GenBank/DDBJ databases">
        <title>Pseudarcicella sp. HME7025 Genome sequencing and assembly.</title>
        <authorList>
            <person name="Kim H."/>
            <person name="Kang H."/>
            <person name="Joh K."/>
        </authorList>
    </citation>
    <scope>NUCLEOTIDE SEQUENCE [LARGE SCALE GENOMIC DNA]</scope>
    <source>
        <strain evidence="8">HME7025</strain>
    </source>
</reference>
<evidence type="ECO:0000313" key="7">
    <source>
        <dbReference type="EMBL" id="AWL08384.1"/>
    </source>
</evidence>
<proteinExistence type="predicted"/>
<feature type="transmembrane region" description="Helical" evidence="6">
    <location>
        <begin position="232"/>
        <end position="255"/>
    </location>
</feature>
<feature type="transmembrane region" description="Helical" evidence="6">
    <location>
        <begin position="78"/>
        <end position="99"/>
    </location>
</feature>
<feature type="transmembrane region" description="Helical" evidence="6">
    <location>
        <begin position="382"/>
        <end position="402"/>
    </location>
</feature>
<feature type="transmembrane region" description="Helical" evidence="6">
    <location>
        <begin position="12"/>
        <end position="35"/>
    </location>
</feature>
<evidence type="ECO:0000256" key="4">
    <source>
        <dbReference type="ARBA" id="ARBA00022989"/>
    </source>
</evidence>
<name>A0A2S2DSL9_9BACT</name>
<feature type="transmembrane region" description="Helical" evidence="6">
    <location>
        <begin position="441"/>
        <end position="458"/>
    </location>
</feature>
<dbReference type="RefSeq" id="WP_109322139.1">
    <property type="nucleotide sequence ID" value="NZ_CP029346.1"/>
</dbReference>
<feature type="transmembrane region" description="Helical" evidence="6">
    <location>
        <begin position="190"/>
        <end position="211"/>
    </location>
</feature>
<keyword evidence="2" id="KW-1003">Cell membrane</keyword>
<dbReference type="EMBL" id="CP029346">
    <property type="protein sequence ID" value="AWL08384.1"/>
    <property type="molecule type" value="Genomic_DNA"/>
</dbReference>
<keyword evidence="5 6" id="KW-0472">Membrane</keyword>